<dbReference type="PROSITE" id="PS51910">
    <property type="entry name" value="GH18_2"/>
    <property type="match status" value="1"/>
</dbReference>
<dbReference type="Pfam" id="PF00704">
    <property type="entry name" value="Glyco_hydro_18"/>
    <property type="match status" value="1"/>
</dbReference>
<gene>
    <name evidence="5" type="ORF">OS493_000224</name>
</gene>
<sequence length="345" mass="38880">MSTQMLLLILLCSIGNVPTASSERQLLAGYWGQNSAGPKMGPVNYEKKLKEVCQTTKYDILNVAFLYNVFDSRNKDSLPALDLAHHCTKEISEEYKFLLQCPEIEEGIKECQKLGKKVLISIGGPTGDGTLRSPPKAREFAQTLYDLFLGGNRLIGLRPFGSADMDGVNLDIQGGRPDHYPDFIRKLRRLMDASKKSYLITASPQCPYPDNFLRNALKKAWKYVDYVFVQFYNNDCHIGNLPKFREALDKWLSFAQANVRPLIFVGLPAHESASADPKYYTPPSELQVTYEKLKTRTSIGGIMLWDVSWDQNNIIDGRRYSDHVFALLNGTSILRPTTKPSPGQD</sequence>
<dbReference type="CDD" id="cd02877">
    <property type="entry name" value="GH18_hevamine_XipI_class_III"/>
    <property type="match status" value="1"/>
</dbReference>
<evidence type="ECO:0000259" key="4">
    <source>
        <dbReference type="PROSITE" id="PS51910"/>
    </source>
</evidence>
<name>A0A9X0A7I0_9CNID</name>
<dbReference type="OrthoDB" id="6020543at2759"/>
<feature type="chain" id="PRO_5040969633" description="GH18 domain-containing protein" evidence="3">
    <location>
        <begin position="23"/>
        <end position="345"/>
    </location>
</feature>
<keyword evidence="3" id="KW-0732">Signal</keyword>
<evidence type="ECO:0000256" key="2">
    <source>
        <dbReference type="ARBA" id="ARBA00023295"/>
    </source>
</evidence>
<dbReference type="AlphaFoldDB" id="A0A9X0A7I0"/>
<evidence type="ECO:0000313" key="5">
    <source>
        <dbReference type="EMBL" id="KAJ7394415.1"/>
    </source>
</evidence>
<evidence type="ECO:0000313" key="6">
    <source>
        <dbReference type="Proteomes" id="UP001163046"/>
    </source>
</evidence>
<evidence type="ECO:0000256" key="3">
    <source>
        <dbReference type="SAM" id="SignalP"/>
    </source>
</evidence>
<dbReference type="GO" id="GO:0004568">
    <property type="term" value="F:chitinase activity"/>
    <property type="evidence" value="ECO:0007669"/>
    <property type="project" value="TreeGrafter"/>
</dbReference>
<dbReference type="Gene3D" id="3.20.20.80">
    <property type="entry name" value="Glycosidases"/>
    <property type="match status" value="1"/>
</dbReference>
<organism evidence="5 6">
    <name type="scientific">Desmophyllum pertusum</name>
    <dbReference type="NCBI Taxonomy" id="174260"/>
    <lineage>
        <taxon>Eukaryota</taxon>
        <taxon>Metazoa</taxon>
        <taxon>Cnidaria</taxon>
        <taxon>Anthozoa</taxon>
        <taxon>Hexacorallia</taxon>
        <taxon>Scleractinia</taxon>
        <taxon>Caryophylliina</taxon>
        <taxon>Caryophylliidae</taxon>
        <taxon>Desmophyllum</taxon>
    </lineage>
</organism>
<dbReference type="InterPro" id="IPR017853">
    <property type="entry name" value="GH"/>
</dbReference>
<dbReference type="Proteomes" id="UP001163046">
    <property type="component" value="Unassembled WGS sequence"/>
</dbReference>
<dbReference type="PANTHER" id="PTHR45708:SF49">
    <property type="entry name" value="ENDOCHITINASE"/>
    <property type="match status" value="1"/>
</dbReference>
<accession>A0A9X0A7I0</accession>
<keyword evidence="1" id="KW-0378">Hydrolase</keyword>
<dbReference type="EMBL" id="MU825396">
    <property type="protein sequence ID" value="KAJ7394415.1"/>
    <property type="molecule type" value="Genomic_DNA"/>
</dbReference>
<dbReference type="InterPro" id="IPR001223">
    <property type="entry name" value="Glyco_hydro18_cat"/>
</dbReference>
<dbReference type="PANTHER" id="PTHR45708">
    <property type="entry name" value="ENDOCHITINASE"/>
    <property type="match status" value="1"/>
</dbReference>
<evidence type="ECO:0000256" key="1">
    <source>
        <dbReference type="ARBA" id="ARBA00022801"/>
    </source>
</evidence>
<dbReference type="GO" id="GO:0005975">
    <property type="term" value="P:carbohydrate metabolic process"/>
    <property type="evidence" value="ECO:0007669"/>
    <property type="project" value="InterPro"/>
</dbReference>
<feature type="domain" description="GH18" evidence="4">
    <location>
        <begin position="25"/>
        <end position="331"/>
    </location>
</feature>
<keyword evidence="6" id="KW-1185">Reference proteome</keyword>
<dbReference type="InterPro" id="IPR045321">
    <property type="entry name" value="Cts1-like"/>
</dbReference>
<keyword evidence="2" id="KW-0326">Glycosidase</keyword>
<dbReference type="SUPFAM" id="SSF51445">
    <property type="entry name" value="(Trans)glycosidases"/>
    <property type="match status" value="1"/>
</dbReference>
<dbReference type="InterPro" id="IPR050542">
    <property type="entry name" value="Glycosyl_Hydrlase18_Chitinase"/>
</dbReference>
<feature type="signal peptide" evidence="3">
    <location>
        <begin position="1"/>
        <end position="22"/>
    </location>
</feature>
<comment type="caution">
    <text evidence="5">The sequence shown here is derived from an EMBL/GenBank/DDBJ whole genome shotgun (WGS) entry which is preliminary data.</text>
</comment>
<protein>
    <recommendedName>
        <fullName evidence="4">GH18 domain-containing protein</fullName>
    </recommendedName>
</protein>
<dbReference type="GO" id="GO:0005576">
    <property type="term" value="C:extracellular region"/>
    <property type="evidence" value="ECO:0007669"/>
    <property type="project" value="TreeGrafter"/>
</dbReference>
<proteinExistence type="predicted"/>
<reference evidence="5" key="1">
    <citation type="submission" date="2023-01" db="EMBL/GenBank/DDBJ databases">
        <title>Genome assembly of the deep-sea coral Lophelia pertusa.</title>
        <authorList>
            <person name="Herrera S."/>
            <person name="Cordes E."/>
        </authorList>
    </citation>
    <scope>NUCLEOTIDE SEQUENCE</scope>
    <source>
        <strain evidence="5">USNM1676648</strain>
        <tissue evidence="5">Polyp</tissue>
    </source>
</reference>